<dbReference type="PANTHER" id="PTHR23513:SF11">
    <property type="entry name" value="STAPHYLOFERRIN A TRANSPORTER"/>
    <property type="match status" value="1"/>
</dbReference>
<dbReference type="AlphaFoldDB" id="A0A918Z3H5"/>
<feature type="transmembrane region" description="Helical" evidence="6">
    <location>
        <begin position="294"/>
        <end position="311"/>
    </location>
</feature>
<gene>
    <name evidence="7" type="ORF">GCM10017771_52410</name>
</gene>
<keyword evidence="3 6" id="KW-0812">Transmembrane</keyword>
<feature type="transmembrane region" description="Helical" evidence="6">
    <location>
        <begin position="261"/>
        <end position="282"/>
    </location>
</feature>
<protein>
    <submittedName>
        <fullName evidence="7">Membrane protein</fullName>
    </submittedName>
</protein>
<feature type="transmembrane region" description="Helical" evidence="6">
    <location>
        <begin position="177"/>
        <end position="195"/>
    </location>
</feature>
<comment type="caution">
    <text evidence="7">The sequence shown here is derived from an EMBL/GenBank/DDBJ whole genome shotgun (WGS) entry which is preliminary data.</text>
</comment>
<comment type="subcellular location">
    <subcellularLocation>
        <location evidence="1">Cell membrane</location>
        <topology evidence="1">Multi-pass membrane protein</topology>
    </subcellularLocation>
</comment>
<proteinExistence type="predicted"/>
<feature type="transmembrane region" description="Helical" evidence="6">
    <location>
        <begin position="54"/>
        <end position="78"/>
    </location>
</feature>
<keyword evidence="5 6" id="KW-0472">Membrane</keyword>
<evidence type="ECO:0000256" key="2">
    <source>
        <dbReference type="ARBA" id="ARBA00022475"/>
    </source>
</evidence>
<feature type="transmembrane region" description="Helical" evidence="6">
    <location>
        <begin position="380"/>
        <end position="401"/>
    </location>
</feature>
<evidence type="ECO:0000256" key="1">
    <source>
        <dbReference type="ARBA" id="ARBA00004651"/>
    </source>
</evidence>
<keyword evidence="2" id="KW-1003">Cell membrane</keyword>
<evidence type="ECO:0000313" key="7">
    <source>
        <dbReference type="EMBL" id="GHE34684.1"/>
    </source>
</evidence>
<organism evidence="7 8">
    <name type="scientific">Streptomyces capitiformicae</name>
    <dbReference type="NCBI Taxonomy" id="2014920"/>
    <lineage>
        <taxon>Bacteria</taxon>
        <taxon>Bacillati</taxon>
        <taxon>Actinomycetota</taxon>
        <taxon>Actinomycetes</taxon>
        <taxon>Kitasatosporales</taxon>
        <taxon>Streptomycetaceae</taxon>
        <taxon>Streptomyces</taxon>
    </lineage>
</organism>
<dbReference type="InterPro" id="IPR036259">
    <property type="entry name" value="MFS_trans_sf"/>
</dbReference>
<accession>A0A918Z3H5</accession>
<evidence type="ECO:0000313" key="8">
    <source>
        <dbReference type="Proteomes" id="UP000603227"/>
    </source>
</evidence>
<feature type="transmembrane region" description="Helical" evidence="6">
    <location>
        <begin position="98"/>
        <end position="121"/>
    </location>
</feature>
<feature type="transmembrane region" description="Helical" evidence="6">
    <location>
        <begin position="233"/>
        <end position="255"/>
    </location>
</feature>
<dbReference type="RefSeq" id="WP_189784895.1">
    <property type="nucleotide sequence ID" value="NZ_BNAT01000019.1"/>
</dbReference>
<dbReference type="GO" id="GO:0022857">
    <property type="term" value="F:transmembrane transporter activity"/>
    <property type="evidence" value="ECO:0007669"/>
    <property type="project" value="InterPro"/>
</dbReference>
<dbReference type="SUPFAM" id="SSF103473">
    <property type="entry name" value="MFS general substrate transporter"/>
    <property type="match status" value="1"/>
</dbReference>
<name>A0A918Z3H5_9ACTN</name>
<evidence type="ECO:0000256" key="4">
    <source>
        <dbReference type="ARBA" id="ARBA00022989"/>
    </source>
</evidence>
<dbReference type="Proteomes" id="UP000603227">
    <property type="component" value="Unassembled WGS sequence"/>
</dbReference>
<dbReference type="Gene3D" id="1.20.1250.20">
    <property type="entry name" value="MFS general substrate transporter like domains"/>
    <property type="match status" value="1"/>
</dbReference>
<keyword evidence="4 6" id="KW-1133">Transmembrane helix</keyword>
<dbReference type="InterPro" id="IPR011701">
    <property type="entry name" value="MFS"/>
</dbReference>
<dbReference type="Pfam" id="PF07690">
    <property type="entry name" value="MFS_1"/>
    <property type="match status" value="1"/>
</dbReference>
<dbReference type="CDD" id="cd06173">
    <property type="entry name" value="MFS_MefA_like"/>
    <property type="match status" value="1"/>
</dbReference>
<reference evidence="7" key="2">
    <citation type="submission" date="2020-09" db="EMBL/GenBank/DDBJ databases">
        <authorList>
            <person name="Sun Q."/>
            <person name="Zhou Y."/>
        </authorList>
    </citation>
    <scope>NUCLEOTIDE SEQUENCE</scope>
    <source>
        <strain evidence="7">CGMCC 4.7403</strain>
    </source>
</reference>
<sequence>MLVSDDNKPPGYRGVFQERDFRALWAAHALLNLGEVMKALALSALVYSRSGSPLLAGIAYVAGFLPQVLGSAALLSLADRLPTRPTMAGWDVARAAGAAVLALDMLPVPGVLALTMLYGLFDPVPAAMKTALLPELLGARRFVPAQSLMNITVGAAQIAGFAVGGGLLALLGPVGTLWVVCGGALLSAAVLRLGLRIRPSRGVGRAAVTPAQALATTWSVNRALWADVRVRRLLLALWLPACWIVGAEALMISYADEIGSPRAVGALLTAAAVGMLFGDVLVGRFATQSQRNRWALPLSVLLGAPYLLFAAQPGIAVAAGLAALASIGFGYSLCLQEPFVSAVPVESRGQAFGLSTSGLMSCQGIAAGLTGVVAELVRPSVGIAMAAVASLVCTALLGRVLRPTP</sequence>
<reference evidence="7" key="1">
    <citation type="journal article" date="2014" name="Int. J. Syst. Evol. Microbiol.">
        <title>Complete genome sequence of Corynebacterium casei LMG S-19264T (=DSM 44701T), isolated from a smear-ripened cheese.</title>
        <authorList>
            <consortium name="US DOE Joint Genome Institute (JGI-PGF)"/>
            <person name="Walter F."/>
            <person name="Albersmeier A."/>
            <person name="Kalinowski J."/>
            <person name="Ruckert C."/>
        </authorList>
    </citation>
    <scope>NUCLEOTIDE SEQUENCE</scope>
    <source>
        <strain evidence="7">CGMCC 4.7403</strain>
    </source>
</reference>
<keyword evidence="8" id="KW-1185">Reference proteome</keyword>
<evidence type="ECO:0000256" key="6">
    <source>
        <dbReference type="SAM" id="Phobius"/>
    </source>
</evidence>
<dbReference type="PANTHER" id="PTHR23513">
    <property type="entry name" value="INTEGRAL MEMBRANE EFFLUX PROTEIN-RELATED"/>
    <property type="match status" value="1"/>
</dbReference>
<dbReference type="EMBL" id="BNAT01000019">
    <property type="protein sequence ID" value="GHE34684.1"/>
    <property type="molecule type" value="Genomic_DNA"/>
</dbReference>
<evidence type="ECO:0000256" key="3">
    <source>
        <dbReference type="ARBA" id="ARBA00022692"/>
    </source>
</evidence>
<dbReference type="GO" id="GO:0005886">
    <property type="term" value="C:plasma membrane"/>
    <property type="evidence" value="ECO:0007669"/>
    <property type="project" value="UniProtKB-SubCell"/>
</dbReference>
<evidence type="ECO:0000256" key="5">
    <source>
        <dbReference type="ARBA" id="ARBA00023136"/>
    </source>
</evidence>